<sequence length="164" mass="19373">MDCQAWRAQYGWVLPNRCLYQYNDWMRSYMEQYKFKGDYYQRRIFMTVYTKAVRKCHAQIIVPIPVTEATWQTRGFNQVLGWYQGNYQALLRLKMRDKVAQSSKTRQQRLATPQPFELNRTVDLTGKRILLLDDIYTTGRTLYHAAQCLRTAGAREILSLTLAG</sequence>
<dbReference type="PATRIC" id="fig|1423742.4.peg.878"/>
<evidence type="ECO:0000313" key="4">
    <source>
        <dbReference type="Proteomes" id="UP000051084"/>
    </source>
</evidence>
<dbReference type="STRING" id="417373.GCA_001570685_00916"/>
<reference evidence="3 4" key="1">
    <citation type="journal article" date="2015" name="Genome Announc.">
        <title>Expanding the biotechnology potential of lactobacilli through comparative genomics of 213 strains and associated genera.</title>
        <authorList>
            <person name="Sun Z."/>
            <person name="Harris H.M."/>
            <person name="McCann A."/>
            <person name="Guo C."/>
            <person name="Argimon S."/>
            <person name="Zhang W."/>
            <person name="Yang X."/>
            <person name="Jeffery I.B."/>
            <person name="Cooney J.C."/>
            <person name="Kagawa T.F."/>
            <person name="Liu W."/>
            <person name="Song Y."/>
            <person name="Salvetti E."/>
            <person name="Wrobel A."/>
            <person name="Rasinkangas P."/>
            <person name="Parkhill J."/>
            <person name="Rea M.C."/>
            <person name="O'Sullivan O."/>
            <person name="Ritari J."/>
            <person name="Douillard F.P."/>
            <person name="Paul Ross R."/>
            <person name="Yang R."/>
            <person name="Briner A.E."/>
            <person name="Felis G.E."/>
            <person name="de Vos W.M."/>
            <person name="Barrangou R."/>
            <person name="Klaenhammer T.R."/>
            <person name="Caufield P.W."/>
            <person name="Cui Y."/>
            <person name="Zhang H."/>
            <person name="O'Toole P.W."/>
        </authorList>
    </citation>
    <scope>NUCLEOTIDE SEQUENCE [LARGE SCALE GENOMIC DNA]</scope>
    <source>
        <strain evidence="3 4">DSM 18793</strain>
    </source>
</reference>
<proteinExistence type="inferred from homology"/>
<dbReference type="RefSeq" id="WP_054653331.1">
    <property type="nucleotide sequence ID" value="NZ_AZGC01000020.1"/>
</dbReference>
<dbReference type="Gene3D" id="3.40.50.2020">
    <property type="match status" value="1"/>
</dbReference>
<dbReference type="CDD" id="cd06223">
    <property type="entry name" value="PRTases_typeI"/>
    <property type="match status" value="1"/>
</dbReference>
<dbReference type="PANTHER" id="PTHR47505:SF1">
    <property type="entry name" value="DNA UTILIZATION PROTEIN YHGH"/>
    <property type="match status" value="1"/>
</dbReference>
<accession>A0A0R1UV55</accession>
<dbReference type="InterPro" id="IPR000836">
    <property type="entry name" value="PRTase_dom"/>
</dbReference>
<feature type="domain" description="Phosphoribosyltransferase" evidence="2">
    <location>
        <begin position="102"/>
        <end position="162"/>
    </location>
</feature>
<gene>
    <name evidence="3" type="ORF">FC21_GL000844</name>
</gene>
<evidence type="ECO:0000256" key="1">
    <source>
        <dbReference type="ARBA" id="ARBA00008007"/>
    </source>
</evidence>
<dbReference type="AlphaFoldDB" id="A0A0R1UV55"/>
<protein>
    <recommendedName>
        <fullName evidence="2">Phosphoribosyltransferase domain-containing protein</fullName>
    </recommendedName>
</protein>
<dbReference type="Pfam" id="PF00156">
    <property type="entry name" value="Pribosyltran"/>
    <property type="match status" value="1"/>
</dbReference>
<dbReference type="Proteomes" id="UP000051084">
    <property type="component" value="Unassembled WGS sequence"/>
</dbReference>
<dbReference type="InterPro" id="IPR051910">
    <property type="entry name" value="ComF/GntX_DNA_util-trans"/>
</dbReference>
<comment type="caution">
    <text evidence="3">The sequence shown here is derived from an EMBL/GenBank/DDBJ whole genome shotgun (WGS) entry which is preliminary data.</text>
</comment>
<evidence type="ECO:0000259" key="2">
    <source>
        <dbReference type="Pfam" id="PF00156"/>
    </source>
</evidence>
<dbReference type="SUPFAM" id="SSF53271">
    <property type="entry name" value="PRTase-like"/>
    <property type="match status" value="1"/>
</dbReference>
<dbReference type="EMBL" id="AZGC01000020">
    <property type="protein sequence ID" value="KRL95256.1"/>
    <property type="molecule type" value="Genomic_DNA"/>
</dbReference>
<keyword evidence="4" id="KW-1185">Reference proteome</keyword>
<comment type="similarity">
    <text evidence="1">Belongs to the ComF/GntX family.</text>
</comment>
<name>A0A0R1UV55_9LACO</name>
<evidence type="ECO:0000313" key="3">
    <source>
        <dbReference type="EMBL" id="KRL95256.1"/>
    </source>
</evidence>
<dbReference type="PANTHER" id="PTHR47505">
    <property type="entry name" value="DNA UTILIZATION PROTEIN YHGH"/>
    <property type="match status" value="1"/>
</dbReference>
<organism evidence="3 4">
    <name type="scientific">Limosilactobacillus equigenerosi DSM 18793 = JCM 14505</name>
    <dbReference type="NCBI Taxonomy" id="1423742"/>
    <lineage>
        <taxon>Bacteria</taxon>
        <taxon>Bacillati</taxon>
        <taxon>Bacillota</taxon>
        <taxon>Bacilli</taxon>
        <taxon>Lactobacillales</taxon>
        <taxon>Lactobacillaceae</taxon>
        <taxon>Limosilactobacillus</taxon>
    </lineage>
</organism>
<dbReference type="InterPro" id="IPR029057">
    <property type="entry name" value="PRTase-like"/>
</dbReference>